<dbReference type="NCBIfam" id="TIGR00125">
    <property type="entry name" value="cyt_tran_rel"/>
    <property type="match status" value="1"/>
</dbReference>
<keyword evidence="6" id="KW-0119">Carbohydrate metabolism</keyword>
<evidence type="ECO:0000259" key="8">
    <source>
        <dbReference type="Pfam" id="PF01467"/>
    </source>
</evidence>
<evidence type="ECO:0000256" key="5">
    <source>
        <dbReference type="ARBA" id="ARBA00023268"/>
    </source>
</evidence>
<name>A0A1S7LFK6_MAGMO</name>
<protein>
    <submittedName>
        <fullName evidence="9">Putative biofunction protein Containing cytidyltransferase domain and pfkB family carbohydrate kinase</fullName>
    </submittedName>
</protein>
<dbReference type="GO" id="GO:0033785">
    <property type="term" value="F:heptose 7-phosphate kinase activity"/>
    <property type="evidence" value="ECO:0007669"/>
    <property type="project" value="TreeGrafter"/>
</dbReference>
<proteinExistence type="predicted"/>
<dbReference type="CDD" id="cd01172">
    <property type="entry name" value="RfaE_like"/>
    <property type="match status" value="1"/>
</dbReference>
<dbReference type="PANTHER" id="PTHR46969">
    <property type="entry name" value="BIFUNCTIONAL PROTEIN HLDE"/>
    <property type="match status" value="1"/>
</dbReference>
<sequence length="512" mass="56248">MNMVTNPADKICSLDELGQRCQGLREAGKTVVQCHGTFDLLHPGHLRHLQRARQEGEALVVTITADTYVNKGPGRPVFPQHLRAESLASLTSVDYVAIIHDATALPAIQQVRPAVYVKGQDYKQAEEDLTGNIVHEQRAVELHGGRLHFTEEIVFSSSKLINEYLDIYPPATRAYLGEFKKKWSAQFLIDALGELKDLKVLVVGEAIIDEYCYTTPMGMTGKGGNIIATRYNDRELFAGGSLAIANHLSGFVSEVGLLAGLGTQCPHEPFIRQQLEENVDPHFIHYADAPTLLKRRYVDETTKLFEIYHYNPEPLTPEVDEAFTAWIREHAPGYDLVIVPDYGNGLISPNMVDALCESAPFLAVNTQINSGNRGYHVITRYKRADFVSLNEPEVRLAAHNRRDPLEQVAESIGKRVNAKQMSITMGPHGAMMLDLDGGEVMQVPALATQVVDIIGAGDAFLTMAALAAKAGFPAEVGAFLGSTAAALDLQIVCNRSFVQPEGLFKFITSLLK</sequence>
<dbReference type="InterPro" id="IPR004821">
    <property type="entry name" value="Cyt_trans-like"/>
</dbReference>
<dbReference type="PANTHER" id="PTHR46969:SF1">
    <property type="entry name" value="BIFUNCTIONAL PROTEIN HLDE"/>
    <property type="match status" value="1"/>
</dbReference>
<dbReference type="GO" id="GO:0016773">
    <property type="term" value="F:phosphotransferase activity, alcohol group as acceptor"/>
    <property type="evidence" value="ECO:0007669"/>
    <property type="project" value="InterPro"/>
</dbReference>
<dbReference type="GO" id="GO:0033786">
    <property type="term" value="F:heptose-1-phosphate adenylyltransferase activity"/>
    <property type="evidence" value="ECO:0007669"/>
    <property type="project" value="TreeGrafter"/>
</dbReference>
<dbReference type="AlphaFoldDB" id="A0A1S7LFK6"/>
<dbReference type="InterPro" id="IPR014729">
    <property type="entry name" value="Rossmann-like_a/b/a_fold"/>
</dbReference>
<dbReference type="Pfam" id="PF01467">
    <property type="entry name" value="CTP_transf_like"/>
    <property type="match status" value="1"/>
</dbReference>
<keyword evidence="4 9" id="KW-0418">Kinase</keyword>
<evidence type="ECO:0000256" key="1">
    <source>
        <dbReference type="ARBA" id="ARBA00002319"/>
    </source>
</evidence>
<dbReference type="CDD" id="cd02172">
    <property type="entry name" value="RfaE_N"/>
    <property type="match status" value="1"/>
</dbReference>
<gene>
    <name evidence="9" type="ORF">MAGMO_0670</name>
</gene>
<dbReference type="GO" id="GO:0005829">
    <property type="term" value="C:cytosol"/>
    <property type="evidence" value="ECO:0007669"/>
    <property type="project" value="TreeGrafter"/>
</dbReference>
<dbReference type="EMBL" id="LO017727">
    <property type="protein sequence ID" value="CRH04874.1"/>
    <property type="molecule type" value="Genomic_DNA"/>
</dbReference>
<dbReference type="InterPro" id="IPR011913">
    <property type="entry name" value="RfaE_dom_I"/>
</dbReference>
<evidence type="ECO:0000256" key="4">
    <source>
        <dbReference type="ARBA" id="ARBA00022777"/>
    </source>
</evidence>
<evidence type="ECO:0000259" key="7">
    <source>
        <dbReference type="Pfam" id="PF00294"/>
    </source>
</evidence>
<feature type="domain" description="Cytidyltransferase-like" evidence="8">
    <location>
        <begin position="35"/>
        <end position="160"/>
    </location>
</feature>
<dbReference type="InterPro" id="IPR029056">
    <property type="entry name" value="Ribokinase-like"/>
</dbReference>
<dbReference type="SUPFAM" id="SSF53613">
    <property type="entry name" value="Ribokinase-like"/>
    <property type="match status" value="1"/>
</dbReference>
<evidence type="ECO:0000256" key="3">
    <source>
        <dbReference type="ARBA" id="ARBA00022679"/>
    </source>
</evidence>
<evidence type="ECO:0000256" key="6">
    <source>
        <dbReference type="ARBA" id="ARBA00023277"/>
    </source>
</evidence>
<comment type="function">
    <text evidence="2">Catalyzes the ADP transfer from ATP to D-glycero-beta-D-manno-heptose 1-phosphate, yielding ADP-D-glycero-beta-D-manno-heptose.</text>
</comment>
<dbReference type="Gene3D" id="3.40.1190.20">
    <property type="match status" value="1"/>
</dbReference>
<reference evidence="9" key="1">
    <citation type="submission" date="2015-04" db="EMBL/GenBank/DDBJ databases">
        <authorList>
            <person name="Syromyatnikov M.Y."/>
            <person name="Popov V.N."/>
        </authorList>
    </citation>
    <scope>NUCLEOTIDE SEQUENCE</scope>
    <source>
        <strain evidence="9">MO-1</strain>
    </source>
</reference>
<dbReference type="Gene3D" id="3.40.50.620">
    <property type="entry name" value="HUPs"/>
    <property type="match status" value="1"/>
</dbReference>
<evidence type="ECO:0000313" key="9">
    <source>
        <dbReference type="EMBL" id="CRH04874.1"/>
    </source>
</evidence>
<accession>A0A1S7LFK6</accession>
<dbReference type="InterPro" id="IPR011611">
    <property type="entry name" value="PfkB_dom"/>
</dbReference>
<keyword evidence="3 9" id="KW-0808">Transferase</keyword>
<dbReference type="Pfam" id="PF00294">
    <property type="entry name" value="PfkB"/>
    <property type="match status" value="1"/>
</dbReference>
<dbReference type="SUPFAM" id="SSF52374">
    <property type="entry name" value="Nucleotidylyl transferase"/>
    <property type="match status" value="1"/>
</dbReference>
<keyword evidence="5" id="KW-0511">Multifunctional enzyme</keyword>
<evidence type="ECO:0000256" key="2">
    <source>
        <dbReference type="ARBA" id="ARBA00003753"/>
    </source>
</evidence>
<feature type="domain" description="Carbohydrate kinase PfkB" evidence="7">
    <location>
        <begin position="199"/>
        <end position="487"/>
    </location>
</feature>
<organism evidence="9">
    <name type="scientific">Magnetococcus massalia (strain MO-1)</name>
    <dbReference type="NCBI Taxonomy" id="451514"/>
    <lineage>
        <taxon>Bacteria</taxon>
        <taxon>Pseudomonadati</taxon>
        <taxon>Pseudomonadota</taxon>
        <taxon>Magnetococcia</taxon>
        <taxon>Magnetococcales</taxon>
        <taxon>Magnetococcaceae</taxon>
        <taxon>Magnetococcus</taxon>
    </lineage>
</organism>
<comment type="function">
    <text evidence="1">Catalyzes the phosphorylation of D-glycero-D-manno-heptose 7-phosphate at the C-1 position to selectively form D-glycero-beta-D-manno-heptose-1,7-bisphosphate.</text>
</comment>